<name>A0ABY6TRE3_BIOOC</name>
<accession>A0ABY6TRE3</accession>
<evidence type="ECO:0000256" key="7">
    <source>
        <dbReference type="ARBA" id="ARBA00023136"/>
    </source>
</evidence>
<gene>
    <name evidence="9" type="ORF">CLO192961_LOCUS28786</name>
</gene>
<comment type="subcellular location">
    <subcellularLocation>
        <location evidence="2">Endoplasmic reticulum</location>
    </subcellularLocation>
    <subcellularLocation>
        <location evidence="3">Membrane</location>
    </subcellularLocation>
    <subcellularLocation>
        <location evidence="1">Mitochondrion</location>
    </subcellularLocation>
</comment>
<dbReference type="Gene3D" id="3.40.50.1820">
    <property type="entry name" value="alpha/beta hydrolase"/>
    <property type="match status" value="1"/>
</dbReference>
<comment type="caution">
    <text evidence="9">The sequence shown here is derived from an EMBL/GenBank/DDBJ whole genome shotgun (WGS) entry which is preliminary data.</text>
</comment>
<evidence type="ECO:0000259" key="8">
    <source>
        <dbReference type="Pfam" id="PF24883"/>
    </source>
</evidence>
<dbReference type="Pfam" id="PF24883">
    <property type="entry name" value="NPHP3_N"/>
    <property type="match status" value="1"/>
</dbReference>
<keyword evidence="4" id="KW-0677">Repeat</keyword>
<reference evidence="9 10" key="1">
    <citation type="submission" date="2019-06" db="EMBL/GenBank/DDBJ databases">
        <authorList>
            <person name="Broberg M."/>
        </authorList>
    </citation>
    <scope>NUCLEOTIDE SEQUENCE [LARGE SCALE GENOMIC DNA]</scope>
</reference>
<evidence type="ECO:0000256" key="6">
    <source>
        <dbReference type="ARBA" id="ARBA00023128"/>
    </source>
</evidence>
<organism evidence="9 10">
    <name type="scientific">Bionectria ochroleuca</name>
    <name type="common">Gliocladium roseum</name>
    <dbReference type="NCBI Taxonomy" id="29856"/>
    <lineage>
        <taxon>Eukaryota</taxon>
        <taxon>Fungi</taxon>
        <taxon>Dikarya</taxon>
        <taxon>Ascomycota</taxon>
        <taxon>Pezizomycotina</taxon>
        <taxon>Sordariomycetes</taxon>
        <taxon>Hypocreomycetidae</taxon>
        <taxon>Hypocreales</taxon>
        <taxon>Bionectriaceae</taxon>
        <taxon>Clonostachys</taxon>
    </lineage>
</organism>
<keyword evidence="10" id="KW-1185">Reference proteome</keyword>
<dbReference type="InterPro" id="IPR052374">
    <property type="entry name" value="SERAC1"/>
</dbReference>
<evidence type="ECO:0000256" key="1">
    <source>
        <dbReference type="ARBA" id="ARBA00004173"/>
    </source>
</evidence>
<evidence type="ECO:0000256" key="4">
    <source>
        <dbReference type="ARBA" id="ARBA00022737"/>
    </source>
</evidence>
<dbReference type="SUPFAM" id="SSF53474">
    <property type="entry name" value="alpha/beta-Hydrolases"/>
    <property type="match status" value="1"/>
</dbReference>
<evidence type="ECO:0000256" key="3">
    <source>
        <dbReference type="ARBA" id="ARBA00004370"/>
    </source>
</evidence>
<protein>
    <recommendedName>
        <fullName evidence="8">Nephrocystin 3-like N-terminal domain-containing protein</fullName>
    </recommendedName>
</protein>
<evidence type="ECO:0000313" key="10">
    <source>
        <dbReference type="Proteomes" id="UP000766486"/>
    </source>
</evidence>
<keyword evidence="7" id="KW-0472">Membrane</keyword>
<dbReference type="InterPro" id="IPR056884">
    <property type="entry name" value="NPHP3-like_N"/>
</dbReference>
<feature type="domain" description="Nephrocystin 3-like N-terminal" evidence="8">
    <location>
        <begin position="438"/>
        <end position="532"/>
    </location>
</feature>
<evidence type="ECO:0000256" key="5">
    <source>
        <dbReference type="ARBA" id="ARBA00022824"/>
    </source>
</evidence>
<dbReference type="InterPro" id="IPR029058">
    <property type="entry name" value="AB_hydrolase_fold"/>
</dbReference>
<dbReference type="Proteomes" id="UP000766486">
    <property type="component" value="Unassembled WGS sequence"/>
</dbReference>
<dbReference type="EMBL" id="CABFNS010000223">
    <property type="protein sequence ID" value="VUC20684.1"/>
    <property type="molecule type" value="Genomic_DNA"/>
</dbReference>
<proteinExistence type="predicted"/>
<sequence>MSCSSDHQRTRSVIAKAKCYRIQGIPTATTEDEIKRLIHERSSAPLDGLQVTLAPSRPRWLTSTVILQEELGTIQYPVDVDFIGITPLHGNEASIVDIMAVPGLGSHAIGGFKVKNGTTNWFRDFLPEDIPQARLLTYGYHSSLAATDAKYSITDLAKTFLDSFLTFREDTNTPKRPIIFIGHSLGGLLIKEALAISHNAASDDRYGDFCKSSYGFVFFGVPNYGIRRGSLKDIVVGQPNEQLIHDLEVDSEGEPTPYLRELKKKFLSSCKSQAYPSRIILYYELKKTRSIQRAGNGTISASGDPKFMVTQESACQIGLEDDETNKHAIDADHSNLVKFANQVDDNYCRVLSQLKRMVTEAPEVVLRRFADSHARLSVPQTGASNQSHQTAQDEAHVEQVYGIRRVSDEKRCIQELFLTNPASDRDEIITAKGDRVDGTCEWITSTFEYTQWMQSSSGLLWIFGGPGKGKTFLSVYLTEVLDKVGITLVYFFCDNKISSRNTGSAILRGIMHQLIEKHPRLVKHLVHHWKLQGSTLFSDRGFGNLWGIF</sequence>
<dbReference type="PANTHER" id="PTHR48182:SF2">
    <property type="entry name" value="PROTEIN SERAC1"/>
    <property type="match status" value="1"/>
</dbReference>
<keyword evidence="6" id="KW-0496">Mitochondrion</keyword>
<evidence type="ECO:0000313" key="9">
    <source>
        <dbReference type="EMBL" id="VUC20684.1"/>
    </source>
</evidence>
<evidence type="ECO:0000256" key="2">
    <source>
        <dbReference type="ARBA" id="ARBA00004240"/>
    </source>
</evidence>
<dbReference type="PANTHER" id="PTHR48182">
    <property type="entry name" value="PROTEIN SERAC1"/>
    <property type="match status" value="1"/>
</dbReference>
<keyword evidence="5" id="KW-0256">Endoplasmic reticulum</keyword>